<reference evidence="2" key="1">
    <citation type="submission" date="2015-07" db="EMBL/GenBank/DDBJ databases">
        <title>Discovery of a poly(ethylene terephthalate assimilation.</title>
        <authorList>
            <person name="Yoshida S."/>
            <person name="Hiraga K."/>
            <person name="Takehana T."/>
            <person name="Taniguchi I."/>
            <person name="Yamaji H."/>
            <person name="Maeda Y."/>
            <person name="Toyohara K."/>
            <person name="Miyamoto K."/>
            <person name="Kimura Y."/>
            <person name="Oda K."/>
        </authorList>
    </citation>
    <scope>NUCLEOTIDE SEQUENCE [LARGE SCALE GENOMIC DNA]</scope>
    <source>
        <strain evidence="2">NBRC 110686 / TISTR 2288 / 201-F6</strain>
    </source>
</reference>
<dbReference type="EMBL" id="BBYR01000007">
    <property type="protein sequence ID" value="GAP34432.1"/>
    <property type="molecule type" value="Genomic_DNA"/>
</dbReference>
<name>A0A0K8NVL4_PISS1</name>
<dbReference type="STRING" id="1547922.ISF6_4607"/>
<dbReference type="OrthoDB" id="5295974at2"/>
<dbReference type="AlphaFoldDB" id="A0A0K8NVL4"/>
<evidence type="ECO:0000313" key="1">
    <source>
        <dbReference type="EMBL" id="GAP34432.1"/>
    </source>
</evidence>
<proteinExistence type="predicted"/>
<dbReference type="Proteomes" id="UP000037660">
    <property type="component" value="Unassembled WGS sequence"/>
</dbReference>
<organism evidence="1 2">
    <name type="scientific">Piscinibacter sakaiensis</name>
    <name type="common">Ideonella sakaiensis</name>
    <dbReference type="NCBI Taxonomy" id="1547922"/>
    <lineage>
        <taxon>Bacteria</taxon>
        <taxon>Pseudomonadati</taxon>
        <taxon>Pseudomonadota</taxon>
        <taxon>Betaproteobacteria</taxon>
        <taxon>Burkholderiales</taxon>
        <taxon>Sphaerotilaceae</taxon>
        <taxon>Piscinibacter</taxon>
    </lineage>
</organism>
<dbReference type="RefSeq" id="WP_054018554.1">
    <property type="nucleotide sequence ID" value="NZ_BBYR01000007.1"/>
</dbReference>
<comment type="caution">
    <text evidence="1">The sequence shown here is derived from an EMBL/GenBank/DDBJ whole genome shotgun (WGS) entry which is preliminary data.</text>
</comment>
<gene>
    <name evidence="1" type="ORF">ISF6_4607</name>
</gene>
<sequence>MHLLIPYAGAQSPACVSTLSHLRLPQLERLLRRMDAGAAVGGDEAALNLPHERALAAAWGWQGADGCLPFAARAAAADGVAVDGRPWGLLTPVHCAVGRDHVTLDDPDALALGADESRAVFDAVRELFTSEGYALAWGAPLRWYLAHEEMDGLPGAALERVIGRNVDAWLQAGLDGHPAGRRLRRLQNEVQMLLYTHPLTDARDARGAPAVNSVWLSGVGRPQPADPAATPQVDERLRTPLLHEDWAAWAEAWAALDAGPVAALAARAEAGEPAALTLAGERLARTWTAAPLGRWAALRRRWQPAPEPARVLEGL</sequence>
<reference evidence="1 2" key="2">
    <citation type="journal article" date="2016" name="Science">
        <title>A bacterium that degrades and assimilates poly(ethylene terephthalate).</title>
        <authorList>
            <person name="Yoshida S."/>
            <person name="Hiraga K."/>
            <person name="Takehana T."/>
            <person name="Taniguchi I."/>
            <person name="Yamaji H."/>
            <person name="Maeda Y."/>
            <person name="Toyohara K."/>
            <person name="Miyamoto K."/>
            <person name="Kimura Y."/>
            <person name="Oda K."/>
        </authorList>
    </citation>
    <scope>NUCLEOTIDE SEQUENCE [LARGE SCALE GENOMIC DNA]</scope>
    <source>
        <strain evidence="2">NBRC 110686 / TISTR 2288 / 201-F6</strain>
    </source>
</reference>
<keyword evidence="2" id="KW-1185">Reference proteome</keyword>
<evidence type="ECO:0000313" key="2">
    <source>
        <dbReference type="Proteomes" id="UP000037660"/>
    </source>
</evidence>
<accession>A0A0K8NVL4</accession>
<protein>
    <submittedName>
        <fullName evidence="1">Regulatory protein, RpfE type</fullName>
    </submittedName>
</protein>